<feature type="binding site" evidence="2">
    <location>
        <position position="113"/>
    </location>
    <ligand>
        <name>D-ribulose 5-phosphate</name>
        <dbReference type="ChEBI" id="CHEBI:58121"/>
    </ligand>
</feature>
<dbReference type="PIRSF" id="PIRSF005384">
    <property type="entry name" value="RpiB_LacA_B"/>
    <property type="match status" value="1"/>
</dbReference>
<comment type="similarity">
    <text evidence="1">Belongs to the LacAB/RpiB family.</text>
</comment>
<dbReference type="EMBL" id="MHWB01000002">
    <property type="protein sequence ID" value="OHB02700.1"/>
    <property type="molecule type" value="Genomic_DNA"/>
</dbReference>
<evidence type="ECO:0000313" key="3">
    <source>
        <dbReference type="EMBL" id="OHB02700.1"/>
    </source>
</evidence>
<feature type="binding site" evidence="2">
    <location>
        <position position="141"/>
    </location>
    <ligand>
        <name>D-ribulose 5-phosphate</name>
        <dbReference type="ChEBI" id="CHEBI:58121"/>
    </ligand>
</feature>
<dbReference type="NCBIfam" id="NF004051">
    <property type="entry name" value="PRK05571.1"/>
    <property type="match status" value="1"/>
</dbReference>
<gene>
    <name evidence="3" type="ORF">A3A96_02515</name>
</gene>
<dbReference type="AlphaFoldDB" id="A0A1G2U1A6"/>
<dbReference type="Proteomes" id="UP000177707">
    <property type="component" value="Unassembled WGS sequence"/>
</dbReference>
<evidence type="ECO:0000256" key="2">
    <source>
        <dbReference type="PIRSR" id="PIRSR005384-2"/>
    </source>
</evidence>
<organism evidence="3 4">
    <name type="scientific">Candidatus Zambryskibacteria bacterium RIFCSPLOWO2_01_FULL_39_39</name>
    <dbReference type="NCBI Taxonomy" id="1802758"/>
    <lineage>
        <taxon>Bacteria</taxon>
        <taxon>Candidatus Zambryskiibacteriota</taxon>
    </lineage>
</organism>
<feature type="binding site" evidence="2">
    <location>
        <begin position="68"/>
        <end position="72"/>
    </location>
    <ligand>
        <name>D-ribulose 5-phosphate</name>
        <dbReference type="ChEBI" id="CHEBI:58121"/>
    </ligand>
</feature>
<dbReference type="SUPFAM" id="SSF89623">
    <property type="entry name" value="Ribose/Galactose isomerase RpiB/AlsB"/>
    <property type="match status" value="1"/>
</dbReference>
<feature type="binding site" evidence="2">
    <location>
        <position position="103"/>
    </location>
    <ligand>
        <name>D-ribulose 5-phosphate</name>
        <dbReference type="ChEBI" id="CHEBI:58121"/>
    </ligand>
</feature>
<dbReference type="GO" id="GO:0004751">
    <property type="term" value="F:ribose-5-phosphate isomerase activity"/>
    <property type="evidence" value="ECO:0007669"/>
    <property type="project" value="TreeGrafter"/>
</dbReference>
<sequence length="146" mass="16434">MKIYFASDHAGFLMKDELIPFVKSLGFEVEDCGAFVFNKEDDYPDFIKKAAEAVSKSPEDGKAIILGGSGEGEDMVADKFPNVRSAEYYGGNLEIIKLSREHNDANILSLGARFLSLEEAKEAVKLWLETPFSKEKRHKRRIDKIN</sequence>
<name>A0A1G2U1A6_9BACT</name>
<comment type="caution">
    <text evidence="3">The sequence shown here is derived from an EMBL/GenBank/DDBJ whole genome shotgun (WGS) entry which is preliminary data.</text>
</comment>
<dbReference type="PANTHER" id="PTHR30345:SF0">
    <property type="entry name" value="DNA DAMAGE-REPAIR_TOLERATION PROTEIN DRT102"/>
    <property type="match status" value="1"/>
</dbReference>
<dbReference type="Gene3D" id="3.40.1400.10">
    <property type="entry name" value="Sugar-phosphate isomerase, RpiB/LacA/LacB"/>
    <property type="match status" value="1"/>
</dbReference>
<evidence type="ECO:0000256" key="1">
    <source>
        <dbReference type="ARBA" id="ARBA00008754"/>
    </source>
</evidence>
<dbReference type="GO" id="GO:0009052">
    <property type="term" value="P:pentose-phosphate shunt, non-oxidative branch"/>
    <property type="evidence" value="ECO:0007669"/>
    <property type="project" value="TreeGrafter"/>
</dbReference>
<dbReference type="NCBIfam" id="TIGR00689">
    <property type="entry name" value="rpiB_lacA_lacB"/>
    <property type="match status" value="1"/>
</dbReference>
<dbReference type="PANTHER" id="PTHR30345">
    <property type="entry name" value="RIBOSE-5-PHOSPHATE ISOMERASE B"/>
    <property type="match status" value="1"/>
</dbReference>
<keyword evidence="3" id="KW-0413">Isomerase</keyword>
<dbReference type="Pfam" id="PF02502">
    <property type="entry name" value="LacAB_rpiB"/>
    <property type="match status" value="1"/>
</dbReference>
<feature type="binding site" evidence="2">
    <location>
        <position position="137"/>
    </location>
    <ligand>
        <name>D-ribulose 5-phosphate</name>
        <dbReference type="ChEBI" id="CHEBI:58121"/>
    </ligand>
</feature>
<feature type="binding site" evidence="2">
    <location>
        <begin position="8"/>
        <end position="9"/>
    </location>
    <ligand>
        <name>D-ribulose 5-phosphate</name>
        <dbReference type="ChEBI" id="CHEBI:58121"/>
    </ligand>
</feature>
<dbReference type="InterPro" id="IPR036569">
    <property type="entry name" value="RpiB_LacA_LacB_sf"/>
</dbReference>
<protein>
    <submittedName>
        <fullName evidence="3">Ribose-5-phosphate isomerase</fullName>
    </submittedName>
</protein>
<proteinExistence type="inferred from homology"/>
<evidence type="ECO:0000313" key="4">
    <source>
        <dbReference type="Proteomes" id="UP000177707"/>
    </source>
</evidence>
<dbReference type="InterPro" id="IPR003500">
    <property type="entry name" value="RpiB_LacA_LacB"/>
</dbReference>
<dbReference type="GO" id="GO:0019316">
    <property type="term" value="P:D-allose catabolic process"/>
    <property type="evidence" value="ECO:0007669"/>
    <property type="project" value="TreeGrafter"/>
</dbReference>
<dbReference type="STRING" id="1802758.A3A96_02515"/>
<reference evidence="3 4" key="1">
    <citation type="journal article" date="2016" name="Nat. Commun.">
        <title>Thousands of microbial genomes shed light on interconnected biogeochemical processes in an aquifer system.</title>
        <authorList>
            <person name="Anantharaman K."/>
            <person name="Brown C.T."/>
            <person name="Hug L.A."/>
            <person name="Sharon I."/>
            <person name="Castelle C.J."/>
            <person name="Probst A.J."/>
            <person name="Thomas B.C."/>
            <person name="Singh A."/>
            <person name="Wilkins M.J."/>
            <person name="Karaoz U."/>
            <person name="Brodie E.L."/>
            <person name="Williams K.H."/>
            <person name="Hubbard S.S."/>
            <person name="Banfield J.F."/>
        </authorList>
    </citation>
    <scope>NUCLEOTIDE SEQUENCE [LARGE SCALE GENOMIC DNA]</scope>
</reference>
<accession>A0A1G2U1A6</accession>